<keyword evidence="3" id="KW-1185">Reference proteome</keyword>
<dbReference type="Proteomes" id="UP000054279">
    <property type="component" value="Unassembled WGS sequence"/>
</dbReference>
<dbReference type="SUPFAM" id="SSF51197">
    <property type="entry name" value="Clavaminate synthase-like"/>
    <property type="match status" value="1"/>
</dbReference>
<protein>
    <recommendedName>
        <fullName evidence="4">JmjC domain-containing protein</fullName>
    </recommendedName>
</protein>
<dbReference type="Gene3D" id="2.60.120.650">
    <property type="entry name" value="Cupin"/>
    <property type="match status" value="1"/>
</dbReference>
<reference evidence="2 3" key="1">
    <citation type="submission" date="2014-06" db="EMBL/GenBank/DDBJ databases">
        <title>Evolutionary Origins and Diversification of the Mycorrhizal Mutualists.</title>
        <authorList>
            <consortium name="DOE Joint Genome Institute"/>
            <consortium name="Mycorrhizal Genomics Consortium"/>
            <person name="Kohler A."/>
            <person name="Kuo A."/>
            <person name="Nagy L.G."/>
            <person name="Floudas D."/>
            <person name="Copeland A."/>
            <person name="Barry K.W."/>
            <person name="Cichocki N."/>
            <person name="Veneault-Fourrey C."/>
            <person name="LaButti K."/>
            <person name="Lindquist E.A."/>
            <person name="Lipzen A."/>
            <person name="Lundell T."/>
            <person name="Morin E."/>
            <person name="Murat C."/>
            <person name="Riley R."/>
            <person name="Ohm R."/>
            <person name="Sun H."/>
            <person name="Tunlid A."/>
            <person name="Henrissat B."/>
            <person name="Grigoriev I.V."/>
            <person name="Hibbett D.S."/>
            <person name="Martin F."/>
        </authorList>
    </citation>
    <scope>NUCLEOTIDE SEQUENCE [LARGE SCALE GENOMIC DNA]</scope>
    <source>
        <strain evidence="2 3">SS14</strain>
    </source>
</reference>
<evidence type="ECO:0008006" key="4">
    <source>
        <dbReference type="Google" id="ProtNLM"/>
    </source>
</evidence>
<evidence type="ECO:0000313" key="2">
    <source>
        <dbReference type="EMBL" id="KIJ44529.1"/>
    </source>
</evidence>
<accession>A0A0C9VC41</accession>
<organism evidence="2 3">
    <name type="scientific">Sphaerobolus stellatus (strain SS14)</name>
    <dbReference type="NCBI Taxonomy" id="990650"/>
    <lineage>
        <taxon>Eukaryota</taxon>
        <taxon>Fungi</taxon>
        <taxon>Dikarya</taxon>
        <taxon>Basidiomycota</taxon>
        <taxon>Agaricomycotina</taxon>
        <taxon>Agaricomycetes</taxon>
        <taxon>Phallomycetidae</taxon>
        <taxon>Geastrales</taxon>
        <taxon>Sphaerobolaceae</taxon>
        <taxon>Sphaerobolus</taxon>
    </lineage>
</organism>
<evidence type="ECO:0000313" key="3">
    <source>
        <dbReference type="Proteomes" id="UP000054279"/>
    </source>
</evidence>
<gene>
    <name evidence="2" type="ORF">M422DRAFT_252139</name>
</gene>
<feature type="compositionally biased region" description="Acidic residues" evidence="1">
    <location>
        <begin position="179"/>
        <end position="195"/>
    </location>
</feature>
<sequence length="319" mass="35776">MIPPFWQRLSLDSLAGQLITGPGFPHDDMRWNLCATAPALTRPHYDTAKLATWVHTLRGAKLWFVMDGEVPEDGMCNLDVTKHTFKYVLVEPGAVLTMKPGTPHAVFNITDCLAEGGHGLLLSALESSFHIGLREHTKGNEDTNTAHVGTENILHSLTAHYYLEILALYPKTLSQQEPNNEEESPDEPKEEEYEEATEKTVSSIIYHAELQAKITRCPSPMQFACLLCMAAHALAFEPVPVEEEDGTVHQYECPEAIYDMRKISHMRAEKLLACVPALWQPMQDCEERIRNSLKGTALQDEFQPLALDLPEPMELDSDL</sequence>
<dbReference type="HOGENOM" id="CLU_1062334_0_0_1"/>
<proteinExistence type="predicted"/>
<dbReference type="OrthoDB" id="4161428at2759"/>
<dbReference type="AlphaFoldDB" id="A0A0C9VC41"/>
<name>A0A0C9VC41_SPHS4</name>
<feature type="region of interest" description="Disordered" evidence="1">
    <location>
        <begin position="173"/>
        <end position="197"/>
    </location>
</feature>
<dbReference type="EMBL" id="KN837117">
    <property type="protein sequence ID" value="KIJ44529.1"/>
    <property type="molecule type" value="Genomic_DNA"/>
</dbReference>
<evidence type="ECO:0000256" key="1">
    <source>
        <dbReference type="SAM" id="MobiDB-lite"/>
    </source>
</evidence>